<dbReference type="EMBL" id="LFYR01000304">
    <property type="protein sequence ID" value="KMZ74492.1"/>
    <property type="molecule type" value="Genomic_DNA"/>
</dbReference>
<dbReference type="InterPro" id="IPR019734">
    <property type="entry name" value="TPR_rpt"/>
</dbReference>
<reference evidence="8" key="1">
    <citation type="journal article" date="2016" name="Nature">
        <title>The genome of the seagrass Zostera marina reveals angiosperm adaptation to the sea.</title>
        <authorList>
            <person name="Olsen J.L."/>
            <person name="Rouze P."/>
            <person name="Verhelst B."/>
            <person name="Lin Y.-C."/>
            <person name="Bayer T."/>
            <person name="Collen J."/>
            <person name="Dattolo E."/>
            <person name="De Paoli E."/>
            <person name="Dittami S."/>
            <person name="Maumus F."/>
            <person name="Michel G."/>
            <person name="Kersting A."/>
            <person name="Lauritano C."/>
            <person name="Lohaus R."/>
            <person name="Toepel M."/>
            <person name="Tonon T."/>
            <person name="Vanneste K."/>
            <person name="Amirebrahimi M."/>
            <person name="Brakel J."/>
            <person name="Bostroem C."/>
            <person name="Chovatia M."/>
            <person name="Grimwood J."/>
            <person name="Jenkins J.W."/>
            <person name="Jueterbock A."/>
            <person name="Mraz A."/>
            <person name="Stam W.T."/>
            <person name="Tice H."/>
            <person name="Bornberg-Bauer E."/>
            <person name="Green P.J."/>
            <person name="Pearson G.A."/>
            <person name="Procaccini G."/>
            <person name="Duarte C.M."/>
            <person name="Schmutz J."/>
            <person name="Reusch T.B.H."/>
            <person name="Van de Peer Y."/>
        </authorList>
    </citation>
    <scope>NUCLEOTIDE SEQUENCE [LARGE SCALE GENOMIC DNA]</scope>
    <source>
        <strain evidence="8">cv. Finnish</strain>
    </source>
</reference>
<keyword evidence="3 7" id="KW-0413">Isomerase</keyword>
<keyword evidence="1" id="KW-0677">Repeat</keyword>
<feature type="compositionally biased region" description="Acidic residues" evidence="5">
    <location>
        <begin position="25"/>
        <end position="34"/>
    </location>
</feature>
<evidence type="ECO:0000256" key="5">
    <source>
        <dbReference type="SAM" id="MobiDB-lite"/>
    </source>
</evidence>
<feature type="compositionally biased region" description="Basic and acidic residues" evidence="5">
    <location>
        <begin position="44"/>
        <end position="56"/>
    </location>
</feature>
<keyword evidence="8" id="KW-1185">Reference proteome</keyword>
<sequence>MEAVEGSSDSKIDTARSTGNAGTSVDDDDVEIVSEGEASMQNKSSEDHESPPKVDSEVEVLHGNVRKQVIKEGVVDGPLPSKFATCFVHYRAWAEKNLQKFEDTWREQGPVEVTLGKVKKTMTGLGIGMSSMKSGERALLHVDWELAYGEEGSFSFPNVPPMSNVIYEVELIGFDDAREGKARSDMTVEERIEAASRRKEDGNAYFKDEKLEGAMQQYEMAIAYMGDDFMFQLFGKYKDMALAVKNPCHLNMAACFIKLKRYEEAIGQCSIVLGEDENNVKAMFRRGKARAELGQTDPARKDFLKARKFAPEDRAILKELRLLDEHDKAVYLKQKEIYKGIFGPRPETKIKKLNWLVRLWQWIVCLVYGILRIKRQKSD</sequence>
<evidence type="ECO:0000256" key="3">
    <source>
        <dbReference type="PROSITE-ProRule" id="PRU00277"/>
    </source>
</evidence>
<dbReference type="PROSITE" id="PS50005">
    <property type="entry name" value="TPR"/>
    <property type="match status" value="1"/>
</dbReference>
<dbReference type="FunFam" id="1.25.40.10:FF:000708">
    <property type="entry name" value="Peptidylprolyl isomerase"/>
    <property type="match status" value="1"/>
</dbReference>
<dbReference type="InterPro" id="IPR011990">
    <property type="entry name" value="TPR-like_helical_dom_sf"/>
</dbReference>
<evidence type="ECO:0000256" key="1">
    <source>
        <dbReference type="ARBA" id="ARBA00022737"/>
    </source>
</evidence>
<accession>A0A0K9Q1T3</accession>
<dbReference type="Proteomes" id="UP000036987">
    <property type="component" value="Unassembled WGS sequence"/>
</dbReference>
<dbReference type="Pfam" id="PF00254">
    <property type="entry name" value="FKBP_C"/>
    <property type="match status" value="1"/>
</dbReference>
<dbReference type="STRING" id="29655.A0A0K9Q1T3"/>
<dbReference type="InterPro" id="IPR039663">
    <property type="entry name" value="AIP/AIPL1/TTC9"/>
</dbReference>
<dbReference type="PANTHER" id="PTHR11242">
    <property type="entry name" value="ARYL HYDROCARBON RECEPTOR INTERACTING PROTEIN RELATED"/>
    <property type="match status" value="1"/>
</dbReference>
<dbReference type="AlphaFoldDB" id="A0A0K9Q1T3"/>
<feature type="domain" description="PPIase FKBP-type" evidence="6">
    <location>
        <begin position="83"/>
        <end position="175"/>
    </location>
</feature>
<evidence type="ECO:0000256" key="2">
    <source>
        <dbReference type="ARBA" id="ARBA00022803"/>
    </source>
</evidence>
<dbReference type="PROSITE" id="PS50059">
    <property type="entry name" value="FKBP_PPIASE"/>
    <property type="match status" value="1"/>
</dbReference>
<evidence type="ECO:0000313" key="7">
    <source>
        <dbReference type="EMBL" id="KMZ74492.1"/>
    </source>
</evidence>
<comment type="catalytic activity">
    <reaction evidence="3">
        <text>[protein]-peptidylproline (omega=180) = [protein]-peptidylproline (omega=0)</text>
        <dbReference type="Rhea" id="RHEA:16237"/>
        <dbReference type="Rhea" id="RHEA-COMP:10747"/>
        <dbReference type="Rhea" id="RHEA-COMP:10748"/>
        <dbReference type="ChEBI" id="CHEBI:83833"/>
        <dbReference type="ChEBI" id="CHEBI:83834"/>
        <dbReference type="EC" id="5.2.1.8"/>
    </reaction>
</comment>
<dbReference type="InterPro" id="IPR001179">
    <property type="entry name" value="PPIase_FKBP_dom"/>
</dbReference>
<feature type="repeat" description="TPR" evidence="4">
    <location>
        <begin position="280"/>
        <end position="313"/>
    </location>
</feature>
<dbReference type="SUPFAM" id="SSF54534">
    <property type="entry name" value="FKBP-like"/>
    <property type="match status" value="1"/>
</dbReference>
<name>A0A0K9Q1T3_ZOSMR</name>
<evidence type="ECO:0000256" key="4">
    <source>
        <dbReference type="PROSITE-ProRule" id="PRU00339"/>
    </source>
</evidence>
<protein>
    <recommendedName>
        <fullName evidence="3">peptidylprolyl isomerase</fullName>
        <ecNumber evidence="3">5.2.1.8</ecNumber>
    </recommendedName>
</protein>
<dbReference type="InterPro" id="IPR046357">
    <property type="entry name" value="PPIase_dom_sf"/>
</dbReference>
<dbReference type="GO" id="GO:0003755">
    <property type="term" value="F:peptidyl-prolyl cis-trans isomerase activity"/>
    <property type="evidence" value="ECO:0007669"/>
    <property type="project" value="UniProtKB-KW"/>
</dbReference>
<keyword evidence="3" id="KW-0697">Rotamase</keyword>
<comment type="caution">
    <text evidence="7">The sequence shown here is derived from an EMBL/GenBank/DDBJ whole genome shotgun (WGS) entry which is preliminary data.</text>
</comment>
<dbReference type="Gene3D" id="3.10.50.40">
    <property type="match status" value="1"/>
</dbReference>
<gene>
    <name evidence="7" type="ORF">ZOSMA_127G00130</name>
</gene>
<evidence type="ECO:0000259" key="6">
    <source>
        <dbReference type="PROSITE" id="PS50059"/>
    </source>
</evidence>
<dbReference type="Gene3D" id="1.25.40.10">
    <property type="entry name" value="Tetratricopeptide repeat domain"/>
    <property type="match status" value="1"/>
</dbReference>
<dbReference type="SUPFAM" id="SSF48452">
    <property type="entry name" value="TPR-like"/>
    <property type="match status" value="1"/>
</dbReference>
<proteinExistence type="predicted"/>
<dbReference type="SMART" id="SM00028">
    <property type="entry name" value="TPR"/>
    <property type="match status" value="3"/>
</dbReference>
<dbReference type="EC" id="5.2.1.8" evidence="3"/>
<keyword evidence="2 4" id="KW-0802">TPR repeat</keyword>
<feature type="region of interest" description="Disordered" evidence="5">
    <location>
        <begin position="1"/>
        <end position="56"/>
    </location>
</feature>
<organism evidence="7 8">
    <name type="scientific">Zostera marina</name>
    <name type="common">Eelgrass</name>
    <dbReference type="NCBI Taxonomy" id="29655"/>
    <lineage>
        <taxon>Eukaryota</taxon>
        <taxon>Viridiplantae</taxon>
        <taxon>Streptophyta</taxon>
        <taxon>Embryophyta</taxon>
        <taxon>Tracheophyta</taxon>
        <taxon>Spermatophyta</taxon>
        <taxon>Magnoliopsida</taxon>
        <taxon>Liliopsida</taxon>
        <taxon>Zosteraceae</taxon>
        <taxon>Zostera</taxon>
    </lineage>
</organism>
<dbReference type="OrthoDB" id="433738at2759"/>
<dbReference type="PANTHER" id="PTHR11242:SF0">
    <property type="entry name" value="TPR_REGION DOMAIN-CONTAINING PROTEIN"/>
    <property type="match status" value="1"/>
</dbReference>
<evidence type="ECO:0000313" key="8">
    <source>
        <dbReference type="Proteomes" id="UP000036987"/>
    </source>
</evidence>
<dbReference type="OMA" id="CHRMFTP"/>